<feature type="region of interest" description="Disordered" evidence="6">
    <location>
        <begin position="501"/>
        <end position="523"/>
    </location>
</feature>
<feature type="compositionally biased region" description="Polar residues" evidence="6">
    <location>
        <begin position="757"/>
        <end position="770"/>
    </location>
</feature>
<dbReference type="SUPFAM" id="SSF57850">
    <property type="entry name" value="RING/U-box"/>
    <property type="match status" value="1"/>
</dbReference>
<feature type="domain" description="EF-hand" evidence="9">
    <location>
        <begin position="395"/>
        <end position="430"/>
    </location>
</feature>
<feature type="region of interest" description="Disordered" evidence="6">
    <location>
        <begin position="690"/>
        <end position="726"/>
    </location>
</feature>
<feature type="region of interest" description="Disordered" evidence="6">
    <location>
        <begin position="194"/>
        <end position="228"/>
    </location>
</feature>
<feature type="transmembrane region" description="Helical" evidence="7">
    <location>
        <begin position="12"/>
        <end position="32"/>
    </location>
</feature>
<dbReference type="PROSITE" id="PS00018">
    <property type="entry name" value="EF_HAND_1"/>
    <property type="match status" value="2"/>
</dbReference>
<comment type="caution">
    <text evidence="10">The sequence shown here is derived from an EMBL/GenBank/DDBJ whole genome shotgun (WGS) entry which is preliminary data.</text>
</comment>
<dbReference type="Proteomes" id="UP000070133">
    <property type="component" value="Unassembled WGS sequence"/>
</dbReference>
<dbReference type="InterPro" id="IPR002048">
    <property type="entry name" value="EF_hand_dom"/>
</dbReference>
<keyword evidence="2 5" id="KW-0863">Zinc-finger</keyword>
<dbReference type="InterPro" id="IPR052260">
    <property type="entry name" value="Autophagy_Rcpt_SigReg"/>
</dbReference>
<proteinExistence type="predicted"/>
<feature type="compositionally biased region" description="Basic residues" evidence="6">
    <location>
        <begin position="48"/>
        <end position="57"/>
    </location>
</feature>
<dbReference type="InterPro" id="IPR018247">
    <property type="entry name" value="EF_Hand_1_Ca_BS"/>
</dbReference>
<evidence type="ECO:0000256" key="5">
    <source>
        <dbReference type="PROSITE-ProRule" id="PRU00228"/>
    </source>
</evidence>
<dbReference type="GO" id="GO:0005509">
    <property type="term" value="F:calcium ion binding"/>
    <property type="evidence" value="ECO:0007669"/>
    <property type="project" value="InterPro"/>
</dbReference>
<dbReference type="SUPFAM" id="SSF47473">
    <property type="entry name" value="EF-hand"/>
    <property type="match status" value="1"/>
</dbReference>
<keyword evidence="4" id="KW-0106">Calcium</keyword>
<dbReference type="InterPro" id="IPR011992">
    <property type="entry name" value="EF-hand-dom_pair"/>
</dbReference>
<evidence type="ECO:0000313" key="10">
    <source>
        <dbReference type="EMBL" id="KXT00681.1"/>
    </source>
</evidence>
<dbReference type="Gene3D" id="3.30.60.90">
    <property type="match status" value="1"/>
</dbReference>
<dbReference type="SMART" id="SM00291">
    <property type="entry name" value="ZnF_ZZ"/>
    <property type="match status" value="1"/>
</dbReference>
<dbReference type="Pfam" id="PF00569">
    <property type="entry name" value="ZZ"/>
    <property type="match status" value="1"/>
</dbReference>
<name>A0A139HDY5_9PEZI</name>
<accession>A0A139HDY5</accession>
<evidence type="ECO:0000256" key="2">
    <source>
        <dbReference type="ARBA" id="ARBA00022771"/>
    </source>
</evidence>
<reference evidence="10 11" key="1">
    <citation type="submission" date="2015-07" db="EMBL/GenBank/DDBJ databases">
        <title>Comparative genomics of the Sigatoka disease complex on banana suggests a link between parallel evolutionary changes in Pseudocercospora fijiensis and Pseudocercospora eumusae and increased virulence on the banana host.</title>
        <authorList>
            <person name="Chang T.-C."/>
            <person name="Salvucci A."/>
            <person name="Crous P.W."/>
            <person name="Stergiopoulos I."/>
        </authorList>
    </citation>
    <scope>NUCLEOTIDE SEQUENCE [LARGE SCALE GENOMIC DNA]</scope>
    <source>
        <strain evidence="10 11">CBS 114824</strain>
    </source>
</reference>
<feature type="region of interest" description="Disordered" evidence="6">
    <location>
        <begin position="750"/>
        <end position="806"/>
    </location>
</feature>
<dbReference type="PANTHER" id="PTHR15090">
    <property type="entry name" value="SEQUESTOSOME 1-RELATED"/>
    <property type="match status" value="1"/>
</dbReference>
<organism evidence="10 11">
    <name type="scientific">Pseudocercospora eumusae</name>
    <dbReference type="NCBI Taxonomy" id="321146"/>
    <lineage>
        <taxon>Eukaryota</taxon>
        <taxon>Fungi</taxon>
        <taxon>Dikarya</taxon>
        <taxon>Ascomycota</taxon>
        <taxon>Pezizomycotina</taxon>
        <taxon>Dothideomycetes</taxon>
        <taxon>Dothideomycetidae</taxon>
        <taxon>Mycosphaerellales</taxon>
        <taxon>Mycosphaerellaceae</taxon>
        <taxon>Pseudocercospora</taxon>
    </lineage>
</organism>
<evidence type="ECO:0000256" key="6">
    <source>
        <dbReference type="SAM" id="MobiDB-lite"/>
    </source>
</evidence>
<keyword evidence="7" id="KW-0812">Transmembrane</keyword>
<keyword evidence="3" id="KW-0862">Zinc</keyword>
<dbReference type="SMART" id="SM00054">
    <property type="entry name" value="EFh"/>
    <property type="match status" value="2"/>
</dbReference>
<evidence type="ECO:0000256" key="7">
    <source>
        <dbReference type="SAM" id="Phobius"/>
    </source>
</evidence>
<dbReference type="AlphaFoldDB" id="A0A139HDY5"/>
<sequence length="885" mass="99428">MIMAQQSQLSRYHPAVLSIAGIGAAYGIYLLYSTYSQPPAATSLHRSNAVHRPRRERPNRLESSAPTADAPLGTVSLTRNGHAFAINLATTQLPSGNHFTSMFGPGTEDVRHQVQCLVLHTVLFALANARRDSETWSIAEHFGLRDLLSALQTRQRSREDILRAAWDVRRVMNLDTLAPEHIDHEVDFLLAAPVRSPETGSGSGSSSESDARNSPPVETEDLDAISSANREPSQGLRGLLYYIAEDNAKRNAYEHRGIHCEDCGIHPITGIRWHCLNCPDYDLCSSCETHTTHPKTHVFAKIKIPLPLLSQPTKEYRIWYPGDSRRVHSSLDPLMRKRLGSEHEFEEPQMDALYDQFLTIANVPWETDPCKVRAAIDRRAFNKALTSERWPGGFATNAMFDRMFAFYDTDSNGIIGFHEFLSGMAYLRGPRRYATLRRTLQGYDVDGDGYVDRKDFLRLLHAKYVIQKQLINDSIDSQQMELTQSSMETLRTSQPISSIFTQEEIPPGETRRPRGKEPDVHGDMQPLLTTKALLDEDDPYTTTVVPTVHERLRNQLLRFEDMIAGVDRPAEPTTEPTPSYENGNNTDAHPSSSDATLSQVLDVPRLFPGHEYEMEVAYMQDALWHVVEQGFNDLLDRLFSVKEEEDEMIMSTREERARWREQIDAQAAADRSFREQLIASAATDPSMAAAMDLHNDGGNNKTPPQLPERPAHEPFRAQPVPTDWDGLTRREAEISGASLDELLSATGYSMRDDADRNSSQSMTLETWDSSTADEKSSTSESEGASDDSFDPTFPQNRPDSEEQTRLKVDRTDETAIAAECNPPTTPPPSIRRLGFLSALDSLERELDERGGPGRLSYDEIERITVADSRGELRGLVKSWLEWAAF</sequence>
<feature type="domain" description="EF-hand" evidence="9">
    <location>
        <begin position="431"/>
        <end position="466"/>
    </location>
</feature>
<dbReference type="EMBL" id="LFZN01000068">
    <property type="protein sequence ID" value="KXT00681.1"/>
    <property type="molecule type" value="Genomic_DNA"/>
</dbReference>
<evidence type="ECO:0000259" key="8">
    <source>
        <dbReference type="PROSITE" id="PS50135"/>
    </source>
</evidence>
<dbReference type="CDD" id="cd00051">
    <property type="entry name" value="EFh"/>
    <property type="match status" value="1"/>
</dbReference>
<keyword evidence="7" id="KW-0472">Membrane</keyword>
<feature type="compositionally biased region" description="Basic and acidic residues" evidence="6">
    <location>
        <begin position="509"/>
        <end position="522"/>
    </location>
</feature>
<dbReference type="InterPro" id="IPR043145">
    <property type="entry name" value="Znf_ZZ_sf"/>
</dbReference>
<feature type="region of interest" description="Disordered" evidence="6">
    <location>
        <begin position="563"/>
        <end position="596"/>
    </location>
</feature>
<dbReference type="Gene3D" id="1.10.238.10">
    <property type="entry name" value="EF-hand"/>
    <property type="match status" value="1"/>
</dbReference>
<evidence type="ECO:0000256" key="3">
    <source>
        <dbReference type="ARBA" id="ARBA00022833"/>
    </source>
</evidence>
<feature type="region of interest" description="Disordered" evidence="6">
    <location>
        <begin position="41"/>
        <end position="72"/>
    </location>
</feature>
<keyword evidence="7" id="KW-1133">Transmembrane helix</keyword>
<keyword evidence="1" id="KW-0479">Metal-binding</keyword>
<dbReference type="STRING" id="321146.A0A139HDY5"/>
<dbReference type="PROSITE" id="PS50222">
    <property type="entry name" value="EF_HAND_2"/>
    <property type="match status" value="2"/>
</dbReference>
<evidence type="ECO:0000256" key="1">
    <source>
        <dbReference type="ARBA" id="ARBA00022723"/>
    </source>
</evidence>
<protein>
    <submittedName>
        <fullName evidence="10">Uncharacterized protein</fullName>
    </submittedName>
</protein>
<feature type="compositionally biased region" description="Polar residues" evidence="6">
    <location>
        <begin position="574"/>
        <end position="596"/>
    </location>
</feature>
<evidence type="ECO:0000256" key="4">
    <source>
        <dbReference type="ARBA" id="ARBA00022837"/>
    </source>
</evidence>
<evidence type="ECO:0000313" key="11">
    <source>
        <dbReference type="Proteomes" id="UP000070133"/>
    </source>
</evidence>
<gene>
    <name evidence="10" type="ORF">AC578_8268</name>
</gene>
<dbReference type="PROSITE" id="PS01357">
    <property type="entry name" value="ZF_ZZ_1"/>
    <property type="match status" value="1"/>
</dbReference>
<dbReference type="CDD" id="cd02340">
    <property type="entry name" value="ZZ_NBR1_like"/>
    <property type="match status" value="1"/>
</dbReference>
<feature type="domain" description="ZZ-type" evidence="8">
    <location>
        <begin position="255"/>
        <end position="307"/>
    </location>
</feature>
<dbReference type="InterPro" id="IPR000433">
    <property type="entry name" value="Znf_ZZ"/>
</dbReference>
<evidence type="ECO:0000259" key="9">
    <source>
        <dbReference type="PROSITE" id="PS50222"/>
    </source>
</evidence>
<dbReference type="PROSITE" id="PS50135">
    <property type="entry name" value="ZF_ZZ_2"/>
    <property type="match status" value="1"/>
</dbReference>
<dbReference type="OrthoDB" id="2122982at2759"/>
<dbReference type="GO" id="GO:0008270">
    <property type="term" value="F:zinc ion binding"/>
    <property type="evidence" value="ECO:0007669"/>
    <property type="project" value="UniProtKB-KW"/>
</dbReference>
<keyword evidence="11" id="KW-1185">Reference proteome</keyword>